<protein>
    <submittedName>
        <fullName evidence="2">Glycosyltransferase family 2 protein</fullName>
    </submittedName>
</protein>
<gene>
    <name evidence="2" type="ORF">KQ248_07285</name>
</gene>
<dbReference type="EMBL" id="CP076683">
    <property type="protein sequence ID" value="QWV19252.1"/>
    <property type="molecule type" value="Genomic_DNA"/>
</dbReference>
<dbReference type="PANTHER" id="PTHR22916">
    <property type="entry name" value="GLYCOSYLTRANSFERASE"/>
    <property type="match status" value="1"/>
</dbReference>
<dbReference type="InterPro" id="IPR001173">
    <property type="entry name" value="Glyco_trans_2-like"/>
</dbReference>
<evidence type="ECO:0000313" key="3">
    <source>
        <dbReference type="Proteomes" id="UP000683436"/>
    </source>
</evidence>
<reference evidence="2 3" key="1">
    <citation type="submission" date="2021-06" db="EMBL/GenBank/DDBJ databases">
        <title>Microbial metabolic specificity influences pelagic lipid remineralization.</title>
        <authorList>
            <person name="Behrendt L."/>
            <person name="Hunter J.E."/>
            <person name="Alcolombri U."/>
            <person name="Smriga S."/>
            <person name="Mincer T."/>
            <person name="Lowenstein D.P."/>
            <person name="Peaudecerf F.J."/>
            <person name="Fernandez V.I."/>
            <person name="Fredricks H."/>
            <person name="Almblad H."/>
            <person name="Harrison J.J."/>
            <person name="Stocker R."/>
            <person name="Van Mooy B.A.S."/>
        </authorList>
    </citation>
    <scope>NUCLEOTIDE SEQUENCE [LARGE SCALE GENOMIC DNA]</scope>
    <source>
        <strain evidence="2 3">A252</strain>
    </source>
</reference>
<evidence type="ECO:0000313" key="2">
    <source>
        <dbReference type="EMBL" id="QWV19252.1"/>
    </source>
</evidence>
<evidence type="ECO:0000259" key="1">
    <source>
        <dbReference type="Pfam" id="PF00535"/>
    </source>
</evidence>
<dbReference type="Pfam" id="PF00535">
    <property type="entry name" value="Glycos_transf_2"/>
    <property type="match status" value="1"/>
</dbReference>
<keyword evidence="3" id="KW-1185">Reference proteome</keyword>
<dbReference type="CDD" id="cd00761">
    <property type="entry name" value="Glyco_tranf_GTA_type"/>
    <property type="match status" value="1"/>
</dbReference>
<dbReference type="Proteomes" id="UP000683436">
    <property type="component" value="Chromosome"/>
</dbReference>
<dbReference type="PANTHER" id="PTHR22916:SF3">
    <property type="entry name" value="UDP-GLCNAC:BETAGAL BETA-1,3-N-ACETYLGLUCOSAMINYLTRANSFERASE-LIKE PROTEIN 1"/>
    <property type="match status" value="1"/>
</dbReference>
<name>A0ABX8IZW6_9GAMM</name>
<feature type="domain" description="Glycosyltransferase 2-like" evidence="1">
    <location>
        <begin position="12"/>
        <end position="172"/>
    </location>
</feature>
<sequence>MLVSNDPCPKVSVIIASYNHGPYIEASIRSVMAQTYPNVELLVVDDGSADDSVAVIERLQKEFGFDFKVQTNQGLSRTLNAAIARSTGEYVAPFGSDDVMLPGRLATQVEYMRDKPEVGICAGSVTSIGPDGTPLGNDKPPSWRRLDFEDIFLNRKPGSPAATLLFRREALEAVGGFDPEVRLEDLIIELKITRAGWFIDVLEEVMALYRVHATNTYKNYPFMVDNVLRTFSRFSDHPAYEQVCNNYRNSMFLKCARRDKALARQLLSQLPLSAWDGKTLRGLYRLLLPSLGRDRA</sequence>
<proteinExistence type="predicted"/>
<accession>A0ABX8IZW6</accession>
<organism evidence="2 3">
    <name type="scientific">Stutzerimonas zhaodongensis</name>
    <dbReference type="NCBI Taxonomy" id="1176257"/>
    <lineage>
        <taxon>Bacteria</taxon>
        <taxon>Pseudomonadati</taxon>
        <taxon>Pseudomonadota</taxon>
        <taxon>Gammaproteobacteria</taxon>
        <taxon>Pseudomonadales</taxon>
        <taxon>Pseudomonadaceae</taxon>
        <taxon>Stutzerimonas</taxon>
    </lineage>
</organism>